<dbReference type="InterPro" id="IPR029044">
    <property type="entry name" value="Nucleotide-diphossugar_trans"/>
</dbReference>
<dbReference type="InterPro" id="IPR035518">
    <property type="entry name" value="DPG_synthase"/>
</dbReference>
<evidence type="ECO:0000256" key="9">
    <source>
        <dbReference type="ARBA" id="ARBA00022968"/>
    </source>
</evidence>
<dbReference type="PANTHER" id="PTHR10859:SF91">
    <property type="entry name" value="DOLICHYL-PHOSPHATE BETA-GLUCOSYLTRANSFERASE"/>
    <property type="match status" value="1"/>
</dbReference>
<comment type="caution">
    <text evidence="14">The sequence shown here is derived from an EMBL/GenBank/DDBJ whole genome shotgun (WGS) entry which is preliminary data.</text>
</comment>
<dbReference type="EC" id="2.4.1.117" evidence="4"/>
<comment type="catalytic activity">
    <reaction evidence="12">
        <text>a di-trans,poly-cis-dolichyl phosphate + UDP-alpha-D-glucose = a di-trans,poly-cis-dolichyl beta-D-glucosyl phosphate + UDP</text>
        <dbReference type="Rhea" id="RHEA:15401"/>
        <dbReference type="Rhea" id="RHEA-COMP:19498"/>
        <dbReference type="Rhea" id="RHEA-COMP:19502"/>
        <dbReference type="ChEBI" id="CHEBI:57525"/>
        <dbReference type="ChEBI" id="CHEBI:57683"/>
        <dbReference type="ChEBI" id="CHEBI:58223"/>
        <dbReference type="ChEBI" id="CHEBI:58885"/>
        <dbReference type="EC" id="2.4.1.117"/>
    </reaction>
    <physiologicalReaction direction="left-to-right" evidence="12">
        <dbReference type="Rhea" id="RHEA:15402"/>
    </physiologicalReaction>
</comment>
<sequence length="332" mass="37122">MSGLSFLYDEHPFHPCSSSHGPSRETLRRGEDDKSWLYLALILLSPPPIITRLSEKTYRSRKSLKDPLSLPSLADAASIDLSVIIPAYNETSRLPSMLETTLDHLNSTSIRQTRTYELIIIDDGSKDDTSALALKLAQQHLNSDIRVVTLEKNLGKGGAVRHGMLHARGNRLLMVDADGASRFEDLELLWKKMDELGPKNEPTVVVGSRAHLVKTEAVVKRSVLRNILMYGLHTILRIVGVGHIRDTQCGFKLFSRRAAQQIFPAQHLATWIFDVELLLLAKQLGIPVAEVPVQWHEVAGSKLNVVKDSLQMLRDLLVLRANQLTGRWKVSP</sequence>
<keyword evidence="10" id="KW-1133">Transmembrane helix</keyword>
<accession>A0A9P7F2S8</accession>
<name>A0A9P7F2S8_9AGAM</name>
<dbReference type="OrthoDB" id="3784at2759"/>
<evidence type="ECO:0000256" key="7">
    <source>
        <dbReference type="ARBA" id="ARBA00022692"/>
    </source>
</evidence>
<evidence type="ECO:0000256" key="10">
    <source>
        <dbReference type="ARBA" id="ARBA00022989"/>
    </source>
</evidence>
<evidence type="ECO:0000259" key="13">
    <source>
        <dbReference type="Pfam" id="PF00535"/>
    </source>
</evidence>
<evidence type="ECO:0000256" key="3">
    <source>
        <dbReference type="ARBA" id="ARBA00006739"/>
    </source>
</evidence>
<dbReference type="GO" id="GO:0006487">
    <property type="term" value="P:protein N-linked glycosylation"/>
    <property type="evidence" value="ECO:0007669"/>
    <property type="project" value="TreeGrafter"/>
</dbReference>
<evidence type="ECO:0000313" key="15">
    <source>
        <dbReference type="Proteomes" id="UP000823399"/>
    </source>
</evidence>
<protein>
    <recommendedName>
        <fullName evidence="4">dolichyl-phosphate beta-glucosyltransferase</fullName>
        <ecNumber evidence="4">2.4.1.117</ecNumber>
    </recommendedName>
</protein>
<comment type="pathway">
    <text evidence="2">Protein modification; protein glycosylation.</text>
</comment>
<proteinExistence type="inferred from homology"/>
<evidence type="ECO:0000313" key="14">
    <source>
        <dbReference type="EMBL" id="KAG2103097.1"/>
    </source>
</evidence>
<dbReference type="GO" id="GO:0004581">
    <property type="term" value="F:dolichyl-phosphate beta-glucosyltransferase activity"/>
    <property type="evidence" value="ECO:0007669"/>
    <property type="project" value="UniProtKB-EC"/>
</dbReference>
<dbReference type="EMBL" id="JABBWM010000045">
    <property type="protein sequence ID" value="KAG2103097.1"/>
    <property type="molecule type" value="Genomic_DNA"/>
</dbReference>
<dbReference type="Gene3D" id="3.90.550.10">
    <property type="entry name" value="Spore Coat Polysaccharide Biosynthesis Protein SpsA, Chain A"/>
    <property type="match status" value="1"/>
</dbReference>
<reference evidence="14" key="1">
    <citation type="journal article" date="2020" name="New Phytol.">
        <title>Comparative genomics reveals dynamic genome evolution in host specialist ectomycorrhizal fungi.</title>
        <authorList>
            <person name="Lofgren L.A."/>
            <person name="Nguyen N.H."/>
            <person name="Vilgalys R."/>
            <person name="Ruytinx J."/>
            <person name="Liao H.L."/>
            <person name="Branco S."/>
            <person name="Kuo A."/>
            <person name="LaButti K."/>
            <person name="Lipzen A."/>
            <person name="Andreopoulos W."/>
            <person name="Pangilinan J."/>
            <person name="Riley R."/>
            <person name="Hundley H."/>
            <person name="Na H."/>
            <person name="Barry K."/>
            <person name="Grigoriev I.V."/>
            <person name="Stajich J.E."/>
            <person name="Kennedy P.G."/>
        </authorList>
    </citation>
    <scope>NUCLEOTIDE SEQUENCE</scope>
    <source>
        <strain evidence="14">FC423</strain>
    </source>
</reference>
<keyword evidence="9" id="KW-0735">Signal-anchor</keyword>
<evidence type="ECO:0000256" key="8">
    <source>
        <dbReference type="ARBA" id="ARBA00022824"/>
    </source>
</evidence>
<keyword evidence="6" id="KW-0808">Transferase</keyword>
<keyword evidence="11" id="KW-0472">Membrane</keyword>
<organism evidence="14 15">
    <name type="scientific">Suillus discolor</name>
    <dbReference type="NCBI Taxonomy" id="1912936"/>
    <lineage>
        <taxon>Eukaryota</taxon>
        <taxon>Fungi</taxon>
        <taxon>Dikarya</taxon>
        <taxon>Basidiomycota</taxon>
        <taxon>Agaricomycotina</taxon>
        <taxon>Agaricomycetes</taxon>
        <taxon>Agaricomycetidae</taxon>
        <taxon>Boletales</taxon>
        <taxon>Suillineae</taxon>
        <taxon>Suillaceae</taxon>
        <taxon>Suillus</taxon>
    </lineage>
</organism>
<dbReference type="PANTHER" id="PTHR10859">
    <property type="entry name" value="GLYCOSYL TRANSFERASE"/>
    <property type="match status" value="1"/>
</dbReference>
<evidence type="ECO:0000256" key="5">
    <source>
        <dbReference type="ARBA" id="ARBA00022676"/>
    </source>
</evidence>
<dbReference type="Proteomes" id="UP000823399">
    <property type="component" value="Unassembled WGS sequence"/>
</dbReference>
<dbReference type="AlphaFoldDB" id="A0A9P7F2S8"/>
<evidence type="ECO:0000256" key="11">
    <source>
        <dbReference type="ARBA" id="ARBA00023136"/>
    </source>
</evidence>
<dbReference type="InterPro" id="IPR001173">
    <property type="entry name" value="Glyco_trans_2-like"/>
</dbReference>
<dbReference type="RefSeq" id="XP_041290401.1">
    <property type="nucleotide sequence ID" value="XM_041444172.1"/>
</dbReference>
<dbReference type="GO" id="GO:0005789">
    <property type="term" value="C:endoplasmic reticulum membrane"/>
    <property type="evidence" value="ECO:0007669"/>
    <property type="project" value="UniProtKB-SubCell"/>
</dbReference>
<keyword evidence="15" id="KW-1185">Reference proteome</keyword>
<evidence type="ECO:0000256" key="1">
    <source>
        <dbReference type="ARBA" id="ARBA00004389"/>
    </source>
</evidence>
<evidence type="ECO:0000256" key="6">
    <source>
        <dbReference type="ARBA" id="ARBA00022679"/>
    </source>
</evidence>
<comment type="similarity">
    <text evidence="3">Belongs to the glycosyltransferase 2 family.</text>
</comment>
<keyword evidence="8" id="KW-0256">Endoplasmic reticulum</keyword>
<evidence type="ECO:0000256" key="12">
    <source>
        <dbReference type="ARBA" id="ARBA00045097"/>
    </source>
</evidence>
<dbReference type="GeneID" id="64706431"/>
<keyword evidence="7" id="KW-0812">Transmembrane</keyword>
<evidence type="ECO:0000256" key="4">
    <source>
        <dbReference type="ARBA" id="ARBA00012583"/>
    </source>
</evidence>
<keyword evidence="5" id="KW-0328">Glycosyltransferase</keyword>
<comment type="subcellular location">
    <subcellularLocation>
        <location evidence="1">Endoplasmic reticulum membrane</location>
        <topology evidence="1">Single-pass membrane protein</topology>
    </subcellularLocation>
</comment>
<dbReference type="Pfam" id="PF00535">
    <property type="entry name" value="Glycos_transf_2"/>
    <property type="match status" value="1"/>
</dbReference>
<dbReference type="CDD" id="cd04188">
    <property type="entry name" value="DPG_synthase"/>
    <property type="match status" value="1"/>
</dbReference>
<dbReference type="SUPFAM" id="SSF53448">
    <property type="entry name" value="Nucleotide-diphospho-sugar transferases"/>
    <property type="match status" value="1"/>
</dbReference>
<evidence type="ECO:0000256" key="2">
    <source>
        <dbReference type="ARBA" id="ARBA00004922"/>
    </source>
</evidence>
<feature type="domain" description="Glycosyltransferase 2-like" evidence="13">
    <location>
        <begin position="82"/>
        <end position="263"/>
    </location>
</feature>
<gene>
    <name evidence="14" type="ORF">F5147DRAFT_838626</name>
</gene>